<dbReference type="CDD" id="cd01983">
    <property type="entry name" value="SIMIBI"/>
    <property type="match status" value="1"/>
</dbReference>
<keyword evidence="2" id="KW-1185">Reference proteome</keyword>
<dbReference type="Gene3D" id="3.40.50.300">
    <property type="entry name" value="P-loop containing nucleotide triphosphate hydrolases"/>
    <property type="match status" value="1"/>
</dbReference>
<evidence type="ECO:0000313" key="1">
    <source>
        <dbReference type="EMBL" id="KJZ74922.1"/>
    </source>
</evidence>
<name>A0A0F7ZZZ7_9HYPO</name>
<accession>A0A0F7ZZZ7</accession>
<dbReference type="EMBL" id="KQ030521">
    <property type="protein sequence ID" value="KJZ74922.1"/>
    <property type="molecule type" value="Genomic_DNA"/>
</dbReference>
<protein>
    <recommendedName>
        <fullName evidence="3">DUF1611 domain-containing protein</fullName>
    </recommendedName>
</protein>
<gene>
    <name evidence="1" type="ORF">HIM_05653</name>
</gene>
<sequence>MTSSPDRADIDAENEVRLTKIPSLLRRMNLPAVVHLNQQIPSVVEGAIILVRVLSTVGKRTFIECIAGQGDLAEGDVIPAVLGKRRMFKGVSCDIPDTLVAGDILHWSSWSGMVGKFRCSDNSWGQPLPVRVLGSAQVSGQFLNIKQADIIGRLQHLDAIAPVVCVAGTATNTGKTRTAAEIVRHFKSKGHKVACAKLTGNALLEELRKLSSTGADLVLGFMDAGLPSTCGPATPVAEVALGILHRLNQIQPDVIVVEFGASFLGLYNAETILRSPEFQKHVASVIVTASDPVAAWGAKQIMDRWGIAITAFTGPVVNSKVFEAYVEETLQVPAEDNREAMPKITRLVELELQEFKRRLANMSV</sequence>
<dbReference type="SUPFAM" id="SSF52540">
    <property type="entry name" value="P-loop containing nucleoside triphosphate hydrolases"/>
    <property type="match status" value="1"/>
</dbReference>
<evidence type="ECO:0008006" key="3">
    <source>
        <dbReference type="Google" id="ProtNLM"/>
    </source>
</evidence>
<reference evidence="1 2" key="1">
    <citation type="journal article" date="2014" name="Genome Biol. Evol.">
        <title>Comparative genomics and transcriptomics analyses reveal divergent lifestyle features of nematode endoparasitic fungus Hirsutella minnesotensis.</title>
        <authorList>
            <person name="Lai Y."/>
            <person name="Liu K."/>
            <person name="Zhang X."/>
            <person name="Zhang X."/>
            <person name="Li K."/>
            <person name="Wang N."/>
            <person name="Shu C."/>
            <person name="Wu Y."/>
            <person name="Wang C."/>
            <person name="Bushley K.E."/>
            <person name="Xiang M."/>
            <person name="Liu X."/>
        </authorList>
    </citation>
    <scope>NUCLEOTIDE SEQUENCE [LARGE SCALE GENOMIC DNA]</scope>
    <source>
        <strain evidence="1 2">3608</strain>
    </source>
</reference>
<dbReference type="Proteomes" id="UP000054481">
    <property type="component" value="Unassembled WGS sequence"/>
</dbReference>
<proteinExistence type="predicted"/>
<dbReference type="InterPro" id="IPR027417">
    <property type="entry name" value="P-loop_NTPase"/>
</dbReference>
<dbReference type="OrthoDB" id="5369299at2759"/>
<organism evidence="1 2">
    <name type="scientific">Hirsutella minnesotensis 3608</name>
    <dbReference type="NCBI Taxonomy" id="1043627"/>
    <lineage>
        <taxon>Eukaryota</taxon>
        <taxon>Fungi</taxon>
        <taxon>Dikarya</taxon>
        <taxon>Ascomycota</taxon>
        <taxon>Pezizomycotina</taxon>
        <taxon>Sordariomycetes</taxon>
        <taxon>Hypocreomycetidae</taxon>
        <taxon>Hypocreales</taxon>
        <taxon>Ophiocordycipitaceae</taxon>
        <taxon>Hirsutella</taxon>
    </lineage>
</organism>
<evidence type="ECO:0000313" key="2">
    <source>
        <dbReference type="Proteomes" id="UP000054481"/>
    </source>
</evidence>
<dbReference type="AlphaFoldDB" id="A0A0F7ZZZ7"/>